<evidence type="ECO:0000256" key="8">
    <source>
        <dbReference type="RuleBase" id="RU003953"/>
    </source>
</evidence>
<reference evidence="12" key="1">
    <citation type="submission" date="2016-10" db="EMBL/GenBank/DDBJ databases">
        <authorList>
            <person name="Varghese N."/>
            <person name="Submissions S."/>
        </authorList>
    </citation>
    <scope>NUCLEOTIDE SEQUENCE [LARGE SCALE GENOMIC DNA]</scope>
    <source>
        <strain evidence="12">DSM 17044</strain>
    </source>
</reference>
<keyword evidence="2 8" id="KW-0808">Transferase</keyword>
<sequence>MTLEQLHRADIPRPILDVLHQLRERGFAVFLVGGCVRDILRGVAPKDFDVASSALPQEVQGAFKKVIPTGIQHGTVTVVIGGNHVEVTTFRSEGDYLDGRRPSSVTFERDITRDLSRRDFTINAMAYDPIGRELVDPFGGMADLQAKLIRCVRSPLERFSEDGLRPLRAVRFAAVLGFSLDPATRDAIPPTLPIFKKVALERVREEFVKLLLSPRAELGLTLLQETGLLEVFLPELAGAGEDAARLARAAAQAAPAEVEIRLAALLADLVRGAPARDIALRLKFPTKTADTLGVLTEHAFLENRTGDSDPSLRRVLAQVGPALLEPLLAAAKARVEVRQPDRLPAFLGLQDRLRALLAAKPPLTTKELALSGKDIMTTLGIGPSPQVGEATRFLLEAVLDDPTLNESERLKGLLKTWQAGKGA</sequence>
<dbReference type="Pfam" id="PF12627">
    <property type="entry name" value="PolyA_pol_RNAbd"/>
    <property type="match status" value="1"/>
</dbReference>
<name>A0A1H8DBW4_STIAU</name>
<dbReference type="AlphaFoldDB" id="A0A1H8DBW4"/>
<feature type="domain" description="Poly A polymerase head" evidence="9">
    <location>
        <begin position="29"/>
        <end position="150"/>
    </location>
</feature>
<dbReference type="Proteomes" id="UP000182719">
    <property type="component" value="Unassembled WGS sequence"/>
</dbReference>
<keyword evidence="12" id="KW-1185">Reference proteome</keyword>
<evidence type="ECO:0000313" key="12">
    <source>
        <dbReference type="Proteomes" id="UP000182719"/>
    </source>
</evidence>
<dbReference type="EMBL" id="FOAP01000029">
    <property type="protein sequence ID" value="SEN04750.1"/>
    <property type="molecule type" value="Genomic_DNA"/>
</dbReference>
<dbReference type="PANTHER" id="PTHR46173:SF1">
    <property type="entry name" value="CCA TRNA NUCLEOTIDYLTRANSFERASE 1, MITOCHONDRIAL"/>
    <property type="match status" value="1"/>
</dbReference>
<evidence type="ECO:0000256" key="7">
    <source>
        <dbReference type="ARBA" id="ARBA00022842"/>
    </source>
</evidence>
<dbReference type="SUPFAM" id="SSF81891">
    <property type="entry name" value="Poly A polymerase C-terminal region-like"/>
    <property type="match status" value="1"/>
</dbReference>
<dbReference type="Pfam" id="PF01743">
    <property type="entry name" value="PolyA_pol"/>
    <property type="match status" value="1"/>
</dbReference>
<dbReference type="OrthoDB" id="9805698at2"/>
<gene>
    <name evidence="11" type="ORF">SAMN05444354_12925</name>
</gene>
<keyword evidence="4" id="KW-0548">Nucleotidyltransferase</keyword>
<evidence type="ECO:0000256" key="5">
    <source>
        <dbReference type="ARBA" id="ARBA00022723"/>
    </source>
</evidence>
<evidence type="ECO:0000256" key="6">
    <source>
        <dbReference type="ARBA" id="ARBA00022741"/>
    </source>
</evidence>
<keyword evidence="7" id="KW-0460">Magnesium</keyword>
<dbReference type="Gene3D" id="1.10.246.80">
    <property type="match status" value="1"/>
</dbReference>
<dbReference type="InterPro" id="IPR050264">
    <property type="entry name" value="Bact_CCA-adding_enz_type3_sf"/>
</dbReference>
<proteinExistence type="inferred from homology"/>
<dbReference type="Gene3D" id="3.30.460.10">
    <property type="entry name" value="Beta Polymerase, domain 2"/>
    <property type="match status" value="1"/>
</dbReference>
<accession>A0A1H8DBW4</accession>
<dbReference type="GO" id="GO:0046872">
    <property type="term" value="F:metal ion binding"/>
    <property type="evidence" value="ECO:0007669"/>
    <property type="project" value="UniProtKB-KW"/>
</dbReference>
<dbReference type="GO" id="GO:0016779">
    <property type="term" value="F:nucleotidyltransferase activity"/>
    <property type="evidence" value="ECO:0007669"/>
    <property type="project" value="UniProtKB-KW"/>
</dbReference>
<feature type="domain" description="tRNA nucleotidyltransferase/poly(A) polymerase RNA and SrmB- binding" evidence="10">
    <location>
        <begin position="177"/>
        <end position="237"/>
    </location>
</feature>
<dbReference type="PANTHER" id="PTHR46173">
    <property type="entry name" value="CCA TRNA NUCLEOTIDYLTRANSFERASE 1, MITOCHONDRIAL"/>
    <property type="match status" value="1"/>
</dbReference>
<evidence type="ECO:0000256" key="3">
    <source>
        <dbReference type="ARBA" id="ARBA00022694"/>
    </source>
</evidence>
<keyword evidence="6" id="KW-0547">Nucleotide-binding</keyword>
<evidence type="ECO:0000259" key="10">
    <source>
        <dbReference type="Pfam" id="PF12627"/>
    </source>
</evidence>
<keyword evidence="3" id="KW-0819">tRNA processing</keyword>
<evidence type="ECO:0000259" key="9">
    <source>
        <dbReference type="Pfam" id="PF01743"/>
    </source>
</evidence>
<evidence type="ECO:0000313" key="11">
    <source>
        <dbReference type="EMBL" id="SEN04750.1"/>
    </source>
</evidence>
<evidence type="ECO:0000256" key="1">
    <source>
        <dbReference type="ARBA" id="ARBA00001946"/>
    </source>
</evidence>
<evidence type="ECO:0000256" key="4">
    <source>
        <dbReference type="ARBA" id="ARBA00022695"/>
    </source>
</evidence>
<evidence type="ECO:0000256" key="2">
    <source>
        <dbReference type="ARBA" id="ARBA00022679"/>
    </source>
</evidence>
<dbReference type="GO" id="GO:0008033">
    <property type="term" value="P:tRNA processing"/>
    <property type="evidence" value="ECO:0007669"/>
    <property type="project" value="UniProtKB-KW"/>
</dbReference>
<dbReference type="GO" id="GO:0000166">
    <property type="term" value="F:nucleotide binding"/>
    <property type="evidence" value="ECO:0007669"/>
    <property type="project" value="UniProtKB-KW"/>
</dbReference>
<comment type="similarity">
    <text evidence="8">Belongs to the tRNA nucleotidyltransferase/poly(A) polymerase family.</text>
</comment>
<dbReference type="Gene3D" id="1.10.3090.10">
    <property type="entry name" value="cca-adding enzyme, domain 2"/>
    <property type="match status" value="1"/>
</dbReference>
<dbReference type="InterPro" id="IPR032828">
    <property type="entry name" value="PolyA_RNA-bd"/>
</dbReference>
<protein>
    <submittedName>
        <fullName evidence="11">tRNA nucleotidyltransferase (CCA-adding enzyme)</fullName>
    </submittedName>
</protein>
<keyword evidence="5" id="KW-0479">Metal-binding</keyword>
<dbReference type="SUPFAM" id="SSF81301">
    <property type="entry name" value="Nucleotidyltransferase"/>
    <property type="match status" value="1"/>
</dbReference>
<comment type="cofactor">
    <cofactor evidence="1">
        <name>Mg(2+)</name>
        <dbReference type="ChEBI" id="CHEBI:18420"/>
    </cofactor>
</comment>
<organism evidence="11 12">
    <name type="scientific">Stigmatella aurantiaca</name>
    <dbReference type="NCBI Taxonomy" id="41"/>
    <lineage>
        <taxon>Bacteria</taxon>
        <taxon>Pseudomonadati</taxon>
        <taxon>Myxococcota</taxon>
        <taxon>Myxococcia</taxon>
        <taxon>Myxococcales</taxon>
        <taxon>Cystobacterineae</taxon>
        <taxon>Archangiaceae</taxon>
        <taxon>Stigmatella</taxon>
    </lineage>
</organism>
<dbReference type="CDD" id="cd05398">
    <property type="entry name" value="NT_ClassII-CCAase"/>
    <property type="match status" value="1"/>
</dbReference>
<keyword evidence="8" id="KW-0694">RNA-binding</keyword>
<dbReference type="RefSeq" id="WP_075010842.1">
    <property type="nucleotide sequence ID" value="NZ_FOAP01000029.1"/>
</dbReference>
<dbReference type="GO" id="GO:0000049">
    <property type="term" value="F:tRNA binding"/>
    <property type="evidence" value="ECO:0007669"/>
    <property type="project" value="TreeGrafter"/>
</dbReference>
<dbReference type="InterPro" id="IPR002646">
    <property type="entry name" value="PolA_pol_head_dom"/>
</dbReference>
<dbReference type="InterPro" id="IPR043519">
    <property type="entry name" value="NT_sf"/>
</dbReference>